<dbReference type="GO" id="GO:0003677">
    <property type="term" value="F:DNA binding"/>
    <property type="evidence" value="ECO:0007669"/>
    <property type="project" value="UniProtKB-KW"/>
</dbReference>
<feature type="transmembrane region" description="Helical" evidence="4">
    <location>
        <begin position="35"/>
        <end position="57"/>
    </location>
</feature>
<evidence type="ECO:0000256" key="3">
    <source>
        <dbReference type="ARBA" id="ARBA00023242"/>
    </source>
</evidence>
<evidence type="ECO:0000259" key="5">
    <source>
        <dbReference type="PROSITE" id="PS50217"/>
    </source>
</evidence>
<dbReference type="EnsemblPlants" id="MELO3C024087.2.1">
    <property type="protein sequence ID" value="MELO3C024087.2.1"/>
    <property type="gene ID" value="MELO3C024087.2"/>
</dbReference>
<protein>
    <recommendedName>
        <fullName evidence="5">BZIP domain-containing protein</fullName>
    </recommendedName>
</protein>
<feature type="domain" description="BZIP" evidence="5">
    <location>
        <begin position="196"/>
        <end position="241"/>
    </location>
</feature>
<organism evidence="6">
    <name type="scientific">Cucumis melo</name>
    <name type="common">Muskmelon</name>
    <dbReference type="NCBI Taxonomy" id="3656"/>
    <lineage>
        <taxon>Eukaryota</taxon>
        <taxon>Viridiplantae</taxon>
        <taxon>Streptophyta</taxon>
        <taxon>Embryophyta</taxon>
        <taxon>Tracheophyta</taxon>
        <taxon>Spermatophyta</taxon>
        <taxon>Magnoliopsida</taxon>
        <taxon>eudicotyledons</taxon>
        <taxon>Gunneridae</taxon>
        <taxon>Pentapetalae</taxon>
        <taxon>rosids</taxon>
        <taxon>fabids</taxon>
        <taxon>Cucurbitales</taxon>
        <taxon>Cucurbitaceae</taxon>
        <taxon>Benincaseae</taxon>
        <taxon>Cucumis</taxon>
    </lineage>
</organism>
<keyword evidence="4" id="KW-1133">Transmembrane helix</keyword>
<dbReference type="GO" id="GO:0005634">
    <property type="term" value="C:nucleus"/>
    <property type="evidence" value="ECO:0007669"/>
    <property type="project" value="UniProtKB-SubCell"/>
</dbReference>
<sequence length="278" mass="32085">FWTFYRNNESSFQKIRTKISEPCIQRNGAIEFEKFATVTSIFFILLLLLLLLLLLHFSPFLNTQNPDPSPMKKSNQIFRTITPASAAAAKFDTINFHNSNVDSLVALIDNRNPLSHLDGEFHTSSPSSVSKTVDDLWRQLKEESVEDLILNPLSCLKDFDRVYVEDQENVGFGNKVDIRARGKRRRVAMEPMDDAALQRQRRMIKNRESAARSRERKQAHQIELESIASRLEEENERLLKEKVLLVILLARPFTATKCQNVSWCKISVVHIAFFFLLC</sequence>
<dbReference type="InterPro" id="IPR043452">
    <property type="entry name" value="BZIP46-like"/>
</dbReference>
<evidence type="ECO:0000256" key="1">
    <source>
        <dbReference type="ARBA" id="ARBA00004123"/>
    </source>
</evidence>
<dbReference type="PROSITE" id="PS00036">
    <property type="entry name" value="BZIP_BASIC"/>
    <property type="match status" value="1"/>
</dbReference>
<dbReference type="SUPFAM" id="SSF57959">
    <property type="entry name" value="Leucine zipper domain"/>
    <property type="match status" value="1"/>
</dbReference>
<name>A0A9I9DUN8_CUCME</name>
<evidence type="ECO:0000256" key="4">
    <source>
        <dbReference type="SAM" id="Phobius"/>
    </source>
</evidence>
<accession>A0A9I9DUN8</accession>
<evidence type="ECO:0000256" key="2">
    <source>
        <dbReference type="ARBA" id="ARBA00023125"/>
    </source>
</evidence>
<proteinExistence type="predicted"/>
<dbReference type="PANTHER" id="PTHR22952:SF184">
    <property type="entry name" value="G-BOX-BINDING FACTOR 4"/>
    <property type="match status" value="1"/>
</dbReference>
<dbReference type="CDD" id="cd14707">
    <property type="entry name" value="bZIP_plant_BZIP46"/>
    <property type="match status" value="1"/>
</dbReference>
<keyword evidence="4" id="KW-0472">Membrane</keyword>
<dbReference type="InterPro" id="IPR004827">
    <property type="entry name" value="bZIP"/>
</dbReference>
<dbReference type="PROSITE" id="PS50217">
    <property type="entry name" value="BZIP"/>
    <property type="match status" value="1"/>
</dbReference>
<dbReference type="Gene3D" id="1.20.5.170">
    <property type="match status" value="1"/>
</dbReference>
<dbReference type="Gramene" id="MELO3C024087.2.1">
    <property type="protein sequence ID" value="MELO3C024087.2.1"/>
    <property type="gene ID" value="MELO3C024087.2"/>
</dbReference>
<keyword evidence="2" id="KW-0238">DNA-binding</keyword>
<keyword evidence="4" id="KW-0812">Transmembrane</keyword>
<dbReference type="SMART" id="SM00338">
    <property type="entry name" value="BRLZ"/>
    <property type="match status" value="1"/>
</dbReference>
<dbReference type="Pfam" id="PF00170">
    <property type="entry name" value="bZIP_1"/>
    <property type="match status" value="1"/>
</dbReference>
<reference evidence="6" key="1">
    <citation type="submission" date="2023-03" db="UniProtKB">
        <authorList>
            <consortium name="EnsemblPlants"/>
        </authorList>
    </citation>
    <scope>IDENTIFICATION</scope>
</reference>
<dbReference type="FunFam" id="1.20.5.170:FF:000036">
    <property type="entry name" value="ABSCISIC ACID-INSENSITIVE 5-like protein 2"/>
    <property type="match status" value="1"/>
</dbReference>
<dbReference type="GO" id="GO:0003700">
    <property type="term" value="F:DNA-binding transcription factor activity"/>
    <property type="evidence" value="ECO:0007669"/>
    <property type="project" value="InterPro"/>
</dbReference>
<dbReference type="PANTHER" id="PTHR22952">
    <property type="entry name" value="CAMP-RESPONSE ELEMENT BINDING PROTEIN-RELATED"/>
    <property type="match status" value="1"/>
</dbReference>
<keyword evidence="3" id="KW-0539">Nucleus</keyword>
<evidence type="ECO:0000313" key="6">
    <source>
        <dbReference type="EnsemblPlants" id="MELO3C024087.2.1"/>
    </source>
</evidence>
<comment type="subcellular location">
    <subcellularLocation>
        <location evidence="1">Nucleus</location>
    </subcellularLocation>
</comment>
<dbReference type="GO" id="GO:0045893">
    <property type="term" value="P:positive regulation of DNA-templated transcription"/>
    <property type="evidence" value="ECO:0007669"/>
    <property type="project" value="InterPro"/>
</dbReference>
<dbReference type="InterPro" id="IPR046347">
    <property type="entry name" value="bZIP_sf"/>
</dbReference>
<dbReference type="AlphaFoldDB" id="A0A9I9DUN8"/>